<accession>A0ABD3M7A3</accession>
<evidence type="ECO:0000256" key="1">
    <source>
        <dbReference type="SAM" id="Coils"/>
    </source>
</evidence>
<proteinExistence type="predicted"/>
<keyword evidence="4" id="KW-1185">Reference proteome</keyword>
<comment type="caution">
    <text evidence="3">The sequence shown here is derived from an EMBL/GenBank/DDBJ whole genome shotgun (WGS) entry which is preliminary data.</text>
</comment>
<evidence type="ECO:0000313" key="3">
    <source>
        <dbReference type="EMBL" id="KAL3756420.1"/>
    </source>
</evidence>
<evidence type="ECO:0000256" key="2">
    <source>
        <dbReference type="SAM" id="MobiDB-lite"/>
    </source>
</evidence>
<gene>
    <name evidence="3" type="ORF">ACHAWU_007691</name>
</gene>
<dbReference type="Proteomes" id="UP001530293">
    <property type="component" value="Unassembled WGS sequence"/>
</dbReference>
<evidence type="ECO:0000313" key="4">
    <source>
        <dbReference type="Proteomes" id="UP001530293"/>
    </source>
</evidence>
<reference evidence="3 4" key="1">
    <citation type="submission" date="2024-10" db="EMBL/GenBank/DDBJ databases">
        <title>Updated reference genomes for cyclostephanoid diatoms.</title>
        <authorList>
            <person name="Roberts W.R."/>
            <person name="Alverson A.J."/>
        </authorList>
    </citation>
    <scope>NUCLEOTIDE SEQUENCE [LARGE SCALE GENOMIC DNA]</scope>
    <source>
        <strain evidence="3 4">AJA232-27</strain>
    </source>
</reference>
<name>A0ABD3M7A3_9STRA</name>
<protein>
    <submittedName>
        <fullName evidence="3">Uncharacterized protein</fullName>
    </submittedName>
</protein>
<keyword evidence="1" id="KW-0175">Coiled coil</keyword>
<sequence length="270" mass="29594">MPRFCAITGEFDLGDESDLRQDYQNAVDCLIQCETLFNSFQEQLRLKEDRIVTLEDKVMELSLELAAIKARQDLPNLKRNELGGGARPCPARGTQVLKRSSTSGSSSNGNDRRTSWTSWASDNTNNINRLPNFGHLINKSLHWLETKQATNGGVVQVEFPKDENVYPTIGAAAGGGGGGGVCGVPATTSGKMIRRHTSTIKKRSSGSFHLERPLRRSRSSASSGFALSALTLEGVIFPVSSFEVYNKGCRVDRVNKTPTDMRNSEWPELG</sequence>
<dbReference type="AlphaFoldDB" id="A0ABD3M7A3"/>
<dbReference type="EMBL" id="JALLBG020000305">
    <property type="protein sequence ID" value="KAL3756420.1"/>
    <property type="molecule type" value="Genomic_DNA"/>
</dbReference>
<feature type="compositionally biased region" description="Low complexity" evidence="2">
    <location>
        <begin position="100"/>
        <end position="109"/>
    </location>
</feature>
<feature type="coiled-coil region" evidence="1">
    <location>
        <begin position="37"/>
        <end position="71"/>
    </location>
</feature>
<organism evidence="3 4">
    <name type="scientific">Discostella pseudostelligera</name>
    <dbReference type="NCBI Taxonomy" id="259834"/>
    <lineage>
        <taxon>Eukaryota</taxon>
        <taxon>Sar</taxon>
        <taxon>Stramenopiles</taxon>
        <taxon>Ochrophyta</taxon>
        <taxon>Bacillariophyta</taxon>
        <taxon>Coscinodiscophyceae</taxon>
        <taxon>Thalassiosirophycidae</taxon>
        <taxon>Stephanodiscales</taxon>
        <taxon>Stephanodiscaceae</taxon>
        <taxon>Discostella</taxon>
    </lineage>
</organism>
<feature type="region of interest" description="Disordered" evidence="2">
    <location>
        <begin position="79"/>
        <end position="117"/>
    </location>
</feature>